<dbReference type="Proteomes" id="UP001324427">
    <property type="component" value="Unassembled WGS sequence"/>
</dbReference>
<dbReference type="EMBL" id="JAVFHQ010000039">
    <property type="protein sequence ID" value="KAK4542656.1"/>
    <property type="molecule type" value="Genomic_DNA"/>
</dbReference>
<accession>A0AAV9JC13</accession>
<feature type="compositionally biased region" description="Basic and acidic residues" evidence="1">
    <location>
        <begin position="102"/>
        <end position="113"/>
    </location>
</feature>
<evidence type="ECO:0000313" key="3">
    <source>
        <dbReference type="Proteomes" id="UP001324427"/>
    </source>
</evidence>
<organism evidence="2 3">
    <name type="scientific">Oleoguttula mirabilis</name>
    <dbReference type="NCBI Taxonomy" id="1507867"/>
    <lineage>
        <taxon>Eukaryota</taxon>
        <taxon>Fungi</taxon>
        <taxon>Dikarya</taxon>
        <taxon>Ascomycota</taxon>
        <taxon>Pezizomycotina</taxon>
        <taxon>Dothideomycetes</taxon>
        <taxon>Dothideomycetidae</taxon>
        <taxon>Mycosphaerellales</taxon>
        <taxon>Teratosphaeriaceae</taxon>
        <taxon>Oleoguttula</taxon>
    </lineage>
</organism>
<evidence type="ECO:0000313" key="2">
    <source>
        <dbReference type="EMBL" id="KAK4542656.1"/>
    </source>
</evidence>
<comment type="caution">
    <text evidence="2">The sequence shown here is derived from an EMBL/GenBank/DDBJ whole genome shotgun (WGS) entry which is preliminary data.</text>
</comment>
<feature type="region of interest" description="Disordered" evidence="1">
    <location>
        <begin position="102"/>
        <end position="127"/>
    </location>
</feature>
<reference evidence="2 3" key="1">
    <citation type="submission" date="2021-11" db="EMBL/GenBank/DDBJ databases">
        <title>Black yeast isolated from Biological Soil Crust.</title>
        <authorList>
            <person name="Kurbessoian T."/>
        </authorList>
    </citation>
    <scope>NUCLEOTIDE SEQUENCE [LARGE SCALE GENOMIC DNA]</scope>
    <source>
        <strain evidence="2 3">CCFEE 5522</strain>
    </source>
</reference>
<dbReference type="AlphaFoldDB" id="A0AAV9JC13"/>
<proteinExistence type="predicted"/>
<name>A0AAV9JC13_9PEZI</name>
<protein>
    <submittedName>
        <fullName evidence="2">Uncharacterized protein</fullName>
    </submittedName>
</protein>
<sequence length="127" mass="14358">MNSRNDRYEVIKNDNDLLVRFKSEQSWTPKLIPKTATTNAPVTLSINPDMEDSDFTQAKYHKGQANDTAYSHEGGGFSSEKWQVDVVMKCLDSDEVRYLIKNATKEPVKKHDAEDESGNAPKKSFST</sequence>
<evidence type="ECO:0000256" key="1">
    <source>
        <dbReference type="SAM" id="MobiDB-lite"/>
    </source>
</evidence>
<keyword evidence="3" id="KW-1185">Reference proteome</keyword>
<gene>
    <name evidence="2" type="ORF">LTR36_006228</name>
</gene>